<protein>
    <recommendedName>
        <fullName evidence="2">Teneurin-like YD-shell domain-containing protein</fullName>
    </recommendedName>
</protein>
<evidence type="ECO:0000313" key="4">
    <source>
        <dbReference type="Proteomes" id="UP000178122"/>
    </source>
</evidence>
<gene>
    <name evidence="3" type="ORF">A2912_01380</name>
</gene>
<dbReference type="PANTHER" id="PTHR32305">
    <property type="match status" value="1"/>
</dbReference>
<evidence type="ECO:0000313" key="3">
    <source>
        <dbReference type="EMBL" id="OGY53734.1"/>
    </source>
</evidence>
<name>A0A1G1YN62_9BACT</name>
<sequence length="186" mass="20886">MVLSLSTLGTGLFSYHKFITDPDLGVWLYKYDQNGNLISQSGGGGNLVTGDGYYREYDEFGKLIRVRNGSTVTSPLLEEYTYNHDGQRMKIKRNDSANTIVYTPFKELMQIRNSTGSYDFTYVYDGNTLVARINPDGTKQYEHTDHLGSTSVITNQNGNVVENTSYTPYGEVVLGGVNEDKLYKKI</sequence>
<comment type="caution">
    <text evidence="3">The sequence shown here is derived from an EMBL/GenBank/DDBJ whole genome shotgun (WGS) entry which is preliminary data.</text>
</comment>
<accession>A0A1G1YN62</accession>
<dbReference type="InterPro" id="IPR050708">
    <property type="entry name" value="T6SS_VgrG/RHS"/>
</dbReference>
<evidence type="ECO:0000259" key="2">
    <source>
        <dbReference type="Pfam" id="PF25023"/>
    </source>
</evidence>
<evidence type="ECO:0000256" key="1">
    <source>
        <dbReference type="ARBA" id="ARBA00022737"/>
    </source>
</evidence>
<dbReference type="EMBL" id="MHIN01000041">
    <property type="protein sequence ID" value="OGY53734.1"/>
    <property type="molecule type" value="Genomic_DNA"/>
</dbReference>
<keyword evidence="1" id="KW-0677">Repeat</keyword>
<feature type="domain" description="Teneurin-like YD-shell" evidence="2">
    <location>
        <begin position="25"/>
        <end position="173"/>
    </location>
</feature>
<dbReference type="Proteomes" id="UP000178122">
    <property type="component" value="Unassembled WGS sequence"/>
</dbReference>
<dbReference type="PANTHER" id="PTHR32305:SF15">
    <property type="entry name" value="PROTEIN RHSA-RELATED"/>
    <property type="match status" value="1"/>
</dbReference>
<dbReference type="Pfam" id="PF25023">
    <property type="entry name" value="TEN_YD-shell"/>
    <property type="match status" value="1"/>
</dbReference>
<reference evidence="3 4" key="1">
    <citation type="journal article" date="2016" name="Nat. Commun.">
        <title>Thousands of microbial genomes shed light on interconnected biogeochemical processes in an aquifer system.</title>
        <authorList>
            <person name="Anantharaman K."/>
            <person name="Brown C.T."/>
            <person name="Hug L.A."/>
            <person name="Sharon I."/>
            <person name="Castelle C.J."/>
            <person name="Probst A.J."/>
            <person name="Thomas B.C."/>
            <person name="Singh A."/>
            <person name="Wilkins M.J."/>
            <person name="Karaoz U."/>
            <person name="Brodie E.L."/>
            <person name="Williams K.H."/>
            <person name="Hubbard S.S."/>
            <person name="Banfield J.F."/>
        </authorList>
    </citation>
    <scope>NUCLEOTIDE SEQUENCE [LARGE SCALE GENOMIC DNA]</scope>
</reference>
<proteinExistence type="predicted"/>
<dbReference type="AlphaFoldDB" id="A0A1G1YN62"/>
<dbReference type="InterPro" id="IPR056823">
    <property type="entry name" value="TEN-like_YD-shell"/>
</dbReference>
<dbReference type="Gene3D" id="2.180.10.10">
    <property type="entry name" value="RHS repeat-associated core"/>
    <property type="match status" value="1"/>
</dbReference>
<organism evidence="3 4">
    <name type="scientific">Candidatus Buchananbacteria bacterium RIFCSPLOWO2_01_FULL_40_23b</name>
    <dbReference type="NCBI Taxonomy" id="1797544"/>
    <lineage>
        <taxon>Bacteria</taxon>
        <taxon>Candidatus Buchananiibacteriota</taxon>
    </lineage>
</organism>